<organism evidence="3 4">
    <name type="scientific">Trichonephila clavata</name>
    <name type="common">Joro spider</name>
    <name type="synonym">Nephila clavata</name>
    <dbReference type="NCBI Taxonomy" id="2740835"/>
    <lineage>
        <taxon>Eukaryota</taxon>
        <taxon>Metazoa</taxon>
        <taxon>Ecdysozoa</taxon>
        <taxon>Arthropoda</taxon>
        <taxon>Chelicerata</taxon>
        <taxon>Arachnida</taxon>
        <taxon>Araneae</taxon>
        <taxon>Araneomorphae</taxon>
        <taxon>Entelegynae</taxon>
        <taxon>Araneoidea</taxon>
        <taxon>Nephilidae</taxon>
        <taxon>Trichonephila</taxon>
    </lineage>
</organism>
<dbReference type="Proteomes" id="UP000887116">
    <property type="component" value="Unassembled WGS sequence"/>
</dbReference>
<evidence type="ECO:0000259" key="1">
    <source>
        <dbReference type="Pfam" id="PF01031"/>
    </source>
</evidence>
<comment type="caution">
    <text evidence="3">The sequence shown here is derived from an EMBL/GenBank/DDBJ whole genome shotgun (WGS) entry which is preliminary data.</text>
</comment>
<name>A0A8X6HUU5_TRICU</name>
<protein>
    <submittedName>
        <fullName evidence="3">Dynamin-2</fullName>
    </submittedName>
</protein>
<reference evidence="3" key="1">
    <citation type="submission" date="2020-07" db="EMBL/GenBank/DDBJ databases">
        <title>Multicomponent nature underlies the extraordinary mechanical properties of spider dragline silk.</title>
        <authorList>
            <person name="Kono N."/>
            <person name="Nakamura H."/>
            <person name="Mori M."/>
            <person name="Yoshida Y."/>
            <person name="Ohtoshi R."/>
            <person name="Malay A.D."/>
            <person name="Moran D.A.P."/>
            <person name="Tomita M."/>
            <person name="Numata K."/>
            <person name="Arakawa K."/>
        </authorList>
    </citation>
    <scope>NUCLEOTIDE SEQUENCE</scope>
</reference>
<evidence type="ECO:0000259" key="2">
    <source>
        <dbReference type="Pfam" id="PF02212"/>
    </source>
</evidence>
<dbReference type="GO" id="GO:0003924">
    <property type="term" value="F:GTPase activity"/>
    <property type="evidence" value="ECO:0007669"/>
    <property type="project" value="InterPro"/>
</dbReference>
<sequence length="289" mass="32686">MVDMRSISAGAYINYKLNTEVQNNLKLKLEPNEEDMTVLITNLHGIRGSISFPSLSLDAVNRKLVTQYEYPLEQSVECIKAVLEEAIMESSEMLNSYAATKAELIYRIKRCLQREAEATILKLKEHVQAEMFYVNLEHPDMDLSVCDPVVPAVGPTKVWVITDSSKGAAAEHELNNSAGDGLSERSKQLVKVLMQNESTQKKVQYLMLVMTKYMEIVQKQIADLTIKYILCFLVKKVLDYIKVDLVPTLLELSNFASLTDDCEEDFRLKEEMEAACLCLKEALDAIQAF</sequence>
<feature type="domain" description="Dynamin GTPase effector" evidence="2">
    <location>
        <begin position="200"/>
        <end position="289"/>
    </location>
</feature>
<gene>
    <name evidence="3" type="primary">DNM2_2</name>
    <name evidence="3" type="ORF">TNCT_262981</name>
</gene>
<dbReference type="Pfam" id="PF01031">
    <property type="entry name" value="Dynamin_M"/>
    <property type="match status" value="1"/>
</dbReference>
<dbReference type="InterPro" id="IPR003130">
    <property type="entry name" value="GED"/>
</dbReference>
<dbReference type="EMBL" id="BMAO01029264">
    <property type="protein sequence ID" value="GFR30556.1"/>
    <property type="molecule type" value="Genomic_DNA"/>
</dbReference>
<evidence type="ECO:0000313" key="3">
    <source>
        <dbReference type="EMBL" id="GFR30556.1"/>
    </source>
</evidence>
<feature type="domain" description="Dynamin stalk" evidence="1">
    <location>
        <begin position="5"/>
        <end position="140"/>
    </location>
</feature>
<keyword evidence="4" id="KW-1185">Reference proteome</keyword>
<proteinExistence type="predicted"/>
<dbReference type="Gene3D" id="1.20.120.1240">
    <property type="entry name" value="Dynamin, middle domain"/>
    <property type="match status" value="1"/>
</dbReference>
<dbReference type="OrthoDB" id="6428243at2759"/>
<dbReference type="AlphaFoldDB" id="A0A8X6HUU5"/>
<dbReference type="GO" id="GO:0005525">
    <property type="term" value="F:GTP binding"/>
    <property type="evidence" value="ECO:0007669"/>
    <property type="project" value="InterPro"/>
</dbReference>
<accession>A0A8X6HUU5</accession>
<dbReference type="InterPro" id="IPR000375">
    <property type="entry name" value="Dynamin_stalk"/>
</dbReference>
<dbReference type="Pfam" id="PF02212">
    <property type="entry name" value="GED"/>
    <property type="match status" value="1"/>
</dbReference>
<evidence type="ECO:0000313" key="4">
    <source>
        <dbReference type="Proteomes" id="UP000887116"/>
    </source>
</evidence>